<proteinExistence type="predicted"/>
<feature type="compositionally biased region" description="Low complexity" evidence="1">
    <location>
        <begin position="59"/>
        <end position="71"/>
    </location>
</feature>
<evidence type="ECO:0000313" key="3">
    <source>
        <dbReference type="Proteomes" id="UP000604825"/>
    </source>
</evidence>
<reference evidence="2" key="1">
    <citation type="submission" date="2020-10" db="EMBL/GenBank/DDBJ databases">
        <authorList>
            <person name="Han B."/>
            <person name="Lu T."/>
            <person name="Zhao Q."/>
            <person name="Huang X."/>
            <person name="Zhao Y."/>
        </authorList>
    </citation>
    <scope>NUCLEOTIDE SEQUENCE</scope>
</reference>
<accession>A0A811S8M8</accession>
<keyword evidence="3" id="KW-1185">Reference proteome</keyword>
<sequence>MRVVLYEAAGQAGVQTRKLMSSPGGPWWLYGGIPGALRPEPMAVQQDQGVERARRTSRTDAGSARAASASMPMSPRARAACCVGLHTALLSGFSMVPDGETYGCRIRDIHRGRRYGFHDINPTGIIEDGLLFYLVVDFSHSPCSSARRAGLPDQTGPDALDHRGV</sequence>
<evidence type="ECO:0000256" key="1">
    <source>
        <dbReference type="SAM" id="MobiDB-lite"/>
    </source>
</evidence>
<dbReference type="EMBL" id="CAJGYO010000018">
    <property type="protein sequence ID" value="CAD6337931.1"/>
    <property type="molecule type" value="Genomic_DNA"/>
</dbReference>
<feature type="compositionally biased region" description="Basic and acidic residues" evidence="1">
    <location>
        <begin position="49"/>
        <end position="58"/>
    </location>
</feature>
<organism evidence="2 3">
    <name type="scientific">Miscanthus lutarioriparius</name>
    <dbReference type="NCBI Taxonomy" id="422564"/>
    <lineage>
        <taxon>Eukaryota</taxon>
        <taxon>Viridiplantae</taxon>
        <taxon>Streptophyta</taxon>
        <taxon>Embryophyta</taxon>
        <taxon>Tracheophyta</taxon>
        <taxon>Spermatophyta</taxon>
        <taxon>Magnoliopsida</taxon>
        <taxon>Liliopsida</taxon>
        <taxon>Poales</taxon>
        <taxon>Poaceae</taxon>
        <taxon>PACMAD clade</taxon>
        <taxon>Panicoideae</taxon>
        <taxon>Andropogonodae</taxon>
        <taxon>Andropogoneae</taxon>
        <taxon>Saccharinae</taxon>
        <taxon>Miscanthus</taxon>
    </lineage>
</organism>
<protein>
    <submittedName>
        <fullName evidence="2">Uncharacterized protein</fullName>
    </submittedName>
</protein>
<name>A0A811S8M8_9POAL</name>
<evidence type="ECO:0000313" key="2">
    <source>
        <dbReference type="EMBL" id="CAD6337931.1"/>
    </source>
</evidence>
<dbReference type="Proteomes" id="UP000604825">
    <property type="component" value="Unassembled WGS sequence"/>
</dbReference>
<feature type="region of interest" description="Disordered" evidence="1">
    <location>
        <begin position="45"/>
        <end position="71"/>
    </location>
</feature>
<comment type="caution">
    <text evidence="2">The sequence shown here is derived from an EMBL/GenBank/DDBJ whole genome shotgun (WGS) entry which is preliminary data.</text>
</comment>
<feature type="region of interest" description="Disordered" evidence="1">
    <location>
        <begin position="143"/>
        <end position="165"/>
    </location>
</feature>
<gene>
    <name evidence="2" type="ORF">NCGR_LOCUS62029</name>
</gene>
<dbReference type="AlphaFoldDB" id="A0A811S8M8"/>